<evidence type="ECO:0000313" key="3">
    <source>
        <dbReference type="EMBL" id="KAK4193846.1"/>
    </source>
</evidence>
<gene>
    <name evidence="3" type="ORF">QBC35DRAFT_7874</name>
</gene>
<name>A0AAN6X6C3_9PEZI</name>
<evidence type="ECO:0000259" key="2">
    <source>
        <dbReference type="PROSITE" id="PS50089"/>
    </source>
</evidence>
<keyword evidence="1" id="KW-0479">Metal-binding</keyword>
<dbReference type="Proteomes" id="UP001302126">
    <property type="component" value="Unassembled WGS sequence"/>
</dbReference>
<dbReference type="InterPro" id="IPR001841">
    <property type="entry name" value="Znf_RING"/>
</dbReference>
<dbReference type="EMBL" id="MU864350">
    <property type="protein sequence ID" value="KAK4193846.1"/>
    <property type="molecule type" value="Genomic_DNA"/>
</dbReference>
<feature type="domain" description="RING-type" evidence="2">
    <location>
        <begin position="46"/>
        <end position="99"/>
    </location>
</feature>
<evidence type="ECO:0000256" key="1">
    <source>
        <dbReference type="PROSITE-ProRule" id="PRU00175"/>
    </source>
</evidence>
<dbReference type="SMART" id="SM00184">
    <property type="entry name" value="RING"/>
    <property type="match status" value="1"/>
</dbReference>
<keyword evidence="1" id="KW-0862">Zinc</keyword>
<dbReference type="InterPro" id="IPR013083">
    <property type="entry name" value="Znf_RING/FYVE/PHD"/>
</dbReference>
<reference evidence="3" key="1">
    <citation type="journal article" date="2023" name="Mol. Phylogenet. Evol.">
        <title>Genome-scale phylogeny and comparative genomics of the fungal order Sordariales.</title>
        <authorList>
            <person name="Hensen N."/>
            <person name="Bonometti L."/>
            <person name="Westerberg I."/>
            <person name="Brannstrom I.O."/>
            <person name="Guillou S."/>
            <person name="Cros-Aarteil S."/>
            <person name="Calhoun S."/>
            <person name="Haridas S."/>
            <person name="Kuo A."/>
            <person name="Mondo S."/>
            <person name="Pangilinan J."/>
            <person name="Riley R."/>
            <person name="LaButti K."/>
            <person name="Andreopoulos B."/>
            <person name="Lipzen A."/>
            <person name="Chen C."/>
            <person name="Yan M."/>
            <person name="Daum C."/>
            <person name="Ng V."/>
            <person name="Clum A."/>
            <person name="Steindorff A."/>
            <person name="Ohm R.A."/>
            <person name="Martin F."/>
            <person name="Silar P."/>
            <person name="Natvig D.O."/>
            <person name="Lalanne C."/>
            <person name="Gautier V."/>
            <person name="Ament-Velasquez S.L."/>
            <person name="Kruys A."/>
            <person name="Hutchinson M.I."/>
            <person name="Powell A.J."/>
            <person name="Barry K."/>
            <person name="Miller A.N."/>
            <person name="Grigoriev I.V."/>
            <person name="Debuchy R."/>
            <person name="Gladieux P."/>
            <person name="Hiltunen Thoren M."/>
            <person name="Johannesson H."/>
        </authorList>
    </citation>
    <scope>NUCLEOTIDE SEQUENCE</scope>
    <source>
        <strain evidence="3">PSN309</strain>
    </source>
</reference>
<dbReference type="GO" id="GO:0008270">
    <property type="term" value="F:zinc ion binding"/>
    <property type="evidence" value="ECO:0007669"/>
    <property type="project" value="UniProtKB-KW"/>
</dbReference>
<proteinExistence type="predicted"/>
<comment type="caution">
    <text evidence="3">The sequence shown here is derived from an EMBL/GenBank/DDBJ whole genome shotgun (WGS) entry which is preliminary data.</text>
</comment>
<accession>A0AAN6X6C3</accession>
<dbReference type="Pfam" id="PF13639">
    <property type="entry name" value="zf-RING_2"/>
    <property type="match status" value="1"/>
</dbReference>
<keyword evidence="4" id="KW-1185">Reference proteome</keyword>
<dbReference type="SUPFAM" id="SSF57850">
    <property type="entry name" value="RING/U-box"/>
    <property type="match status" value="1"/>
</dbReference>
<organism evidence="3 4">
    <name type="scientific">Podospora australis</name>
    <dbReference type="NCBI Taxonomy" id="1536484"/>
    <lineage>
        <taxon>Eukaryota</taxon>
        <taxon>Fungi</taxon>
        <taxon>Dikarya</taxon>
        <taxon>Ascomycota</taxon>
        <taxon>Pezizomycotina</taxon>
        <taxon>Sordariomycetes</taxon>
        <taxon>Sordariomycetidae</taxon>
        <taxon>Sordariales</taxon>
        <taxon>Podosporaceae</taxon>
        <taxon>Podospora</taxon>
    </lineage>
</organism>
<reference evidence="3" key="2">
    <citation type="submission" date="2023-05" db="EMBL/GenBank/DDBJ databases">
        <authorList>
            <consortium name="Lawrence Berkeley National Laboratory"/>
            <person name="Steindorff A."/>
            <person name="Hensen N."/>
            <person name="Bonometti L."/>
            <person name="Westerberg I."/>
            <person name="Brannstrom I.O."/>
            <person name="Guillou S."/>
            <person name="Cros-Aarteil S."/>
            <person name="Calhoun S."/>
            <person name="Haridas S."/>
            <person name="Kuo A."/>
            <person name="Mondo S."/>
            <person name="Pangilinan J."/>
            <person name="Riley R."/>
            <person name="Labutti K."/>
            <person name="Andreopoulos B."/>
            <person name="Lipzen A."/>
            <person name="Chen C."/>
            <person name="Yanf M."/>
            <person name="Daum C."/>
            <person name="Ng V."/>
            <person name="Clum A."/>
            <person name="Ohm R."/>
            <person name="Martin F."/>
            <person name="Silar P."/>
            <person name="Natvig D."/>
            <person name="Lalanne C."/>
            <person name="Gautier V."/>
            <person name="Ament-Velasquez S.L."/>
            <person name="Kruys A."/>
            <person name="Hutchinson M.I."/>
            <person name="Powell A.J."/>
            <person name="Barry K."/>
            <person name="Miller A.N."/>
            <person name="Grigoriev I.V."/>
            <person name="Debuchy R."/>
            <person name="Gladieux P."/>
            <person name="Thoren M.H."/>
            <person name="Johannesson H."/>
        </authorList>
    </citation>
    <scope>NUCLEOTIDE SEQUENCE</scope>
    <source>
        <strain evidence="3">PSN309</strain>
    </source>
</reference>
<evidence type="ECO:0000313" key="4">
    <source>
        <dbReference type="Proteomes" id="UP001302126"/>
    </source>
</evidence>
<dbReference type="Gene3D" id="3.30.40.10">
    <property type="entry name" value="Zinc/RING finger domain, C3HC4 (zinc finger)"/>
    <property type="match status" value="1"/>
</dbReference>
<protein>
    <recommendedName>
        <fullName evidence="2">RING-type domain-containing protein</fullName>
    </recommendedName>
</protein>
<sequence>MSGSQQQQFIDGLPRKDRREEHGCYVPDPAWTFMYDPKAPNFKVTCIICQESELTIPYRGPSRTMDDDTVPCLLPCGHMFGQKCLARHLAVNQNCPSCRLSLTHPGCGHKIRMRPLENATRFWHLPATISNGGKIADTCDLCVGFELYKTAQIMWIGLASLYYVQKEIYEKSGLESDKVKMETLKKTMDDEMEKFRVDRDKKW</sequence>
<keyword evidence="1" id="KW-0863">Zinc-finger</keyword>
<dbReference type="PROSITE" id="PS50089">
    <property type="entry name" value="ZF_RING_2"/>
    <property type="match status" value="1"/>
</dbReference>
<dbReference type="AlphaFoldDB" id="A0AAN6X6C3"/>